<proteinExistence type="predicted"/>
<keyword evidence="3" id="KW-1185">Reference proteome</keyword>
<dbReference type="InterPro" id="IPR013154">
    <property type="entry name" value="ADH-like_N"/>
</dbReference>
<dbReference type="GO" id="GO:0016491">
    <property type="term" value="F:oxidoreductase activity"/>
    <property type="evidence" value="ECO:0007669"/>
    <property type="project" value="InterPro"/>
</dbReference>
<dbReference type="InterPro" id="IPR011032">
    <property type="entry name" value="GroES-like_sf"/>
</dbReference>
<dbReference type="OrthoDB" id="9930022at2759"/>
<name>W9X300_9EURO</name>
<feature type="domain" description="Enoyl reductase (ER)" evidence="1">
    <location>
        <begin position="19"/>
        <end position="354"/>
    </location>
</feature>
<dbReference type="Pfam" id="PF00107">
    <property type="entry name" value="ADH_zinc_N"/>
    <property type="match status" value="1"/>
</dbReference>
<dbReference type="InterPro" id="IPR036291">
    <property type="entry name" value="NAD(P)-bd_dom_sf"/>
</dbReference>
<dbReference type="SUPFAM" id="SSF50129">
    <property type="entry name" value="GroES-like"/>
    <property type="match status" value="1"/>
</dbReference>
<evidence type="ECO:0000313" key="2">
    <source>
        <dbReference type="EMBL" id="EXJ71316.1"/>
    </source>
</evidence>
<dbReference type="SUPFAM" id="SSF51735">
    <property type="entry name" value="NAD(P)-binding Rossmann-fold domains"/>
    <property type="match status" value="1"/>
</dbReference>
<protein>
    <recommendedName>
        <fullName evidence="1">Enoyl reductase (ER) domain-containing protein</fullName>
    </recommendedName>
</protein>
<organism evidence="2 3">
    <name type="scientific">Cladophialophora psammophila CBS 110553</name>
    <dbReference type="NCBI Taxonomy" id="1182543"/>
    <lineage>
        <taxon>Eukaryota</taxon>
        <taxon>Fungi</taxon>
        <taxon>Dikarya</taxon>
        <taxon>Ascomycota</taxon>
        <taxon>Pezizomycotina</taxon>
        <taxon>Eurotiomycetes</taxon>
        <taxon>Chaetothyriomycetidae</taxon>
        <taxon>Chaetothyriales</taxon>
        <taxon>Herpotrichiellaceae</taxon>
        <taxon>Cladophialophora</taxon>
    </lineage>
</organism>
<dbReference type="eggNOG" id="KOG1198">
    <property type="taxonomic scope" value="Eukaryota"/>
</dbReference>
<evidence type="ECO:0000313" key="3">
    <source>
        <dbReference type="Proteomes" id="UP000019471"/>
    </source>
</evidence>
<comment type="caution">
    <text evidence="2">The sequence shown here is derived from an EMBL/GenBank/DDBJ whole genome shotgun (WGS) entry which is preliminary data.</text>
</comment>
<dbReference type="Gene3D" id="3.90.180.10">
    <property type="entry name" value="Medium-chain alcohol dehydrogenases, catalytic domain"/>
    <property type="match status" value="1"/>
</dbReference>
<dbReference type="InterPro" id="IPR052711">
    <property type="entry name" value="Zinc_ADH-like"/>
</dbReference>
<dbReference type="Gene3D" id="3.40.50.720">
    <property type="entry name" value="NAD(P)-binding Rossmann-like Domain"/>
    <property type="match status" value="1"/>
</dbReference>
<sequence>MASSIPTTTSGFRIDLTAGSFDGLRLDPSMPVAPLGPQDCLVAMHAVSLNYRDIAMPLRLYPAYTKEDVVPCSDGAGVVVAVGSDVKSLKVGDQVCPTFFQDFEDGYPTKQSRASSLGGLNDGVLRKHAVFGEKGLIKVPKFLGAKEASTLPCAALTAWNALFGVEGRALKRGDWVLTQGSGGVSIFALLFARALGAHVVATTGDKGKEKRLRDLGADIVLNYREDPKWGIAAKEYIERQGGTGAQHVIEVGGETSMEQSLKAVAPEGVISIIGFLGGEAAAGERRTGFWDCFASACLVRGVLVGSKRQFRDMLAFMEEKGIRPVIDGKTWKLEQAREAYEYLRAQKFFGKVVIEIEE</sequence>
<dbReference type="PANTHER" id="PTHR45033:SF2">
    <property type="entry name" value="ZINC-TYPE ALCOHOL DEHYDROGENASE-LIKE PROTEIN C1773.06C"/>
    <property type="match status" value="1"/>
</dbReference>
<accession>W9X300</accession>
<dbReference type="SMART" id="SM00829">
    <property type="entry name" value="PKS_ER"/>
    <property type="match status" value="1"/>
</dbReference>
<gene>
    <name evidence="2" type="ORF">A1O5_05122</name>
</gene>
<dbReference type="EMBL" id="AMGX01000007">
    <property type="protein sequence ID" value="EXJ71316.1"/>
    <property type="molecule type" value="Genomic_DNA"/>
</dbReference>
<dbReference type="PANTHER" id="PTHR45033">
    <property type="match status" value="1"/>
</dbReference>
<dbReference type="Proteomes" id="UP000019471">
    <property type="component" value="Unassembled WGS sequence"/>
</dbReference>
<dbReference type="AlphaFoldDB" id="W9X300"/>
<dbReference type="CDD" id="cd08276">
    <property type="entry name" value="MDR7"/>
    <property type="match status" value="1"/>
</dbReference>
<dbReference type="InterPro" id="IPR013149">
    <property type="entry name" value="ADH-like_C"/>
</dbReference>
<dbReference type="RefSeq" id="XP_007743915.1">
    <property type="nucleotide sequence ID" value="XM_007745725.1"/>
</dbReference>
<reference evidence="2 3" key="1">
    <citation type="submission" date="2013-03" db="EMBL/GenBank/DDBJ databases">
        <title>The Genome Sequence of Cladophialophora psammophila CBS 110553.</title>
        <authorList>
            <consortium name="The Broad Institute Genomics Platform"/>
            <person name="Cuomo C."/>
            <person name="de Hoog S."/>
            <person name="Gorbushina A."/>
            <person name="Walker B."/>
            <person name="Young S.K."/>
            <person name="Zeng Q."/>
            <person name="Gargeya S."/>
            <person name="Fitzgerald M."/>
            <person name="Haas B."/>
            <person name="Abouelleil A."/>
            <person name="Allen A.W."/>
            <person name="Alvarado L."/>
            <person name="Arachchi H.M."/>
            <person name="Berlin A.M."/>
            <person name="Chapman S.B."/>
            <person name="Gainer-Dewar J."/>
            <person name="Goldberg J."/>
            <person name="Griggs A."/>
            <person name="Gujja S."/>
            <person name="Hansen M."/>
            <person name="Howarth C."/>
            <person name="Imamovic A."/>
            <person name="Ireland A."/>
            <person name="Larimer J."/>
            <person name="McCowan C."/>
            <person name="Murphy C."/>
            <person name="Pearson M."/>
            <person name="Poon T.W."/>
            <person name="Priest M."/>
            <person name="Roberts A."/>
            <person name="Saif S."/>
            <person name="Shea T."/>
            <person name="Sisk P."/>
            <person name="Sykes S."/>
            <person name="Wortman J."/>
            <person name="Nusbaum C."/>
            <person name="Birren B."/>
        </authorList>
    </citation>
    <scope>NUCLEOTIDE SEQUENCE [LARGE SCALE GENOMIC DNA]</scope>
    <source>
        <strain evidence="2 3">CBS 110553</strain>
    </source>
</reference>
<dbReference type="GeneID" id="19189842"/>
<evidence type="ECO:0000259" key="1">
    <source>
        <dbReference type="SMART" id="SM00829"/>
    </source>
</evidence>
<dbReference type="HOGENOM" id="CLU_026673_3_4_1"/>
<dbReference type="InterPro" id="IPR020843">
    <property type="entry name" value="ER"/>
</dbReference>
<dbReference type="STRING" id="1182543.W9X300"/>
<dbReference type="Pfam" id="PF08240">
    <property type="entry name" value="ADH_N"/>
    <property type="match status" value="1"/>
</dbReference>